<accession>A0A0V8A101</accession>
<reference evidence="2 3" key="1">
    <citation type="journal article" date="2015" name="Genome Announc.">
        <title>Draft Genome of the Euendolithic (true boring) Cyanobacterium Mastigocoleus testarum strain BC008.</title>
        <authorList>
            <person name="Guida B.S."/>
            <person name="Garcia-Pichel F."/>
        </authorList>
    </citation>
    <scope>NUCLEOTIDE SEQUENCE [LARGE SCALE GENOMIC DNA]</scope>
    <source>
        <strain evidence="2 3">BC008</strain>
    </source>
</reference>
<evidence type="ECO:0000313" key="3">
    <source>
        <dbReference type="Proteomes" id="UP000053372"/>
    </source>
</evidence>
<dbReference type="EMBL" id="LMTZ01000001">
    <property type="protein sequence ID" value="KST70303.1"/>
    <property type="molecule type" value="Genomic_DNA"/>
</dbReference>
<evidence type="ECO:0000313" key="2">
    <source>
        <dbReference type="EMBL" id="KST70303.1"/>
    </source>
</evidence>
<protein>
    <submittedName>
        <fullName evidence="2">Uncharacterized protein</fullName>
    </submittedName>
</protein>
<proteinExistence type="predicted"/>
<dbReference type="RefSeq" id="WP_058182911.1">
    <property type="nucleotide sequence ID" value="NZ_LMTZ01000001.1"/>
</dbReference>
<feature type="region of interest" description="Disordered" evidence="1">
    <location>
        <begin position="1"/>
        <end position="27"/>
    </location>
</feature>
<gene>
    <name evidence="2" type="ORF">BC008_44680</name>
</gene>
<dbReference type="AlphaFoldDB" id="A0A0V8A101"/>
<evidence type="ECO:0000256" key="1">
    <source>
        <dbReference type="SAM" id="MobiDB-lite"/>
    </source>
</evidence>
<organism evidence="2 3">
    <name type="scientific">Mastigocoleus testarum BC008</name>
    <dbReference type="NCBI Taxonomy" id="371196"/>
    <lineage>
        <taxon>Bacteria</taxon>
        <taxon>Bacillati</taxon>
        <taxon>Cyanobacteriota</taxon>
        <taxon>Cyanophyceae</taxon>
        <taxon>Nostocales</taxon>
        <taxon>Hapalosiphonaceae</taxon>
        <taxon>Mastigocoleus</taxon>
    </lineage>
</organism>
<name>A0A0V8A101_9CYAN</name>
<sequence length="81" mass="8636">MLGVDEEYGSEPDAGVGEEEEDIGGEDVRDIAVQAIELVEGYGIPGLGDTDGYGYHQDLLAGSTAGSLKEHKLCRYLCKQC</sequence>
<keyword evidence="3" id="KW-1185">Reference proteome</keyword>
<dbReference type="Proteomes" id="UP000053372">
    <property type="component" value="Unassembled WGS sequence"/>
</dbReference>
<feature type="compositionally biased region" description="Acidic residues" evidence="1">
    <location>
        <begin position="1"/>
        <end position="25"/>
    </location>
</feature>
<comment type="caution">
    <text evidence="2">The sequence shown here is derived from an EMBL/GenBank/DDBJ whole genome shotgun (WGS) entry which is preliminary data.</text>
</comment>